<dbReference type="AlphaFoldDB" id="A0A2G9XCG9"/>
<proteinExistence type="predicted"/>
<accession>A0A2G9XCG9</accession>
<keyword evidence="4" id="KW-0067">ATP-binding</keyword>
<evidence type="ECO:0000256" key="4">
    <source>
        <dbReference type="ARBA" id="ARBA00022840"/>
    </source>
</evidence>
<organism evidence="9 10">
    <name type="scientific">candidate division WWE3 bacterium CG23_combo_of_CG06-09_8_20_14_all_40_14</name>
    <dbReference type="NCBI Taxonomy" id="1975095"/>
    <lineage>
        <taxon>Bacteria</taxon>
        <taxon>Katanobacteria</taxon>
    </lineage>
</organism>
<sequence>MEKLQALKKTFNSDIKNTDDSSEMLDNLYIKYLGKKGAINNIISEFVKLYPNQKKEWGPRINTFKKEVETALKNLQQKTLSSENVINSIDITLPGIKPHIGHTHPITQMKHYAENIFLTMGFKVVDSLEVDDDFNHFETLNFPKGHPARDMWDTFWTEDHLLPIAHTSTMQHRILKTHTPPFRVIIPGKCFRYEATDTVHEHTFYQIEGMYVSKDTSLAELIGVLETFIYTYYRYKIPYKIQPTFFPFVEPGLELLVEHKLKSGEKKWLELIPAGMIHPNVLKMAGLDPNTYKGFAWAIGLDRLVMLKYGISDIRAFHKGDLRFLQQF</sequence>
<keyword evidence="6" id="KW-0030">Aminoacyl-tRNA synthetase</keyword>
<evidence type="ECO:0000259" key="8">
    <source>
        <dbReference type="PROSITE" id="PS50862"/>
    </source>
</evidence>
<feature type="domain" description="Aminoacyl-transfer RNA synthetases class-II family profile" evidence="8">
    <location>
        <begin position="175"/>
        <end position="307"/>
    </location>
</feature>
<dbReference type="InterPro" id="IPR010978">
    <property type="entry name" value="tRNA-bd_arm"/>
</dbReference>
<dbReference type="PROSITE" id="PS50862">
    <property type="entry name" value="AA_TRNA_LIGASE_II"/>
    <property type="match status" value="1"/>
</dbReference>
<dbReference type="InterPro" id="IPR006195">
    <property type="entry name" value="aa-tRNA-synth_II"/>
</dbReference>
<dbReference type="CDD" id="cd00496">
    <property type="entry name" value="PheRS_alpha_core"/>
    <property type="match status" value="1"/>
</dbReference>
<dbReference type="InterPro" id="IPR002319">
    <property type="entry name" value="Phenylalanyl-tRNA_Synthase"/>
</dbReference>
<evidence type="ECO:0000256" key="6">
    <source>
        <dbReference type="ARBA" id="ARBA00023146"/>
    </source>
</evidence>
<keyword evidence="5" id="KW-0648">Protein biosynthesis</keyword>
<keyword evidence="3" id="KW-0547">Nucleotide-binding</keyword>
<keyword evidence="2 9" id="KW-0436">Ligase</keyword>
<dbReference type="GO" id="GO:0005524">
    <property type="term" value="F:ATP binding"/>
    <property type="evidence" value="ECO:0007669"/>
    <property type="project" value="UniProtKB-KW"/>
</dbReference>
<name>A0A2G9XCG9_UNCKA</name>
<reference evidence="9 10" key="1">
    <citation type="submission" date="2017-09" db="EMBL/GenBank/DDBJ databases">
        <title>Depth-based differentiation of microbial function through sediment-hosted aquifers and enrichment of novel symbionts in the deep terrestrial subsurface.</title>
        <authorList>
            <person name="Probst A.J."/>
            <person name="Ladd B."/>
            <person name="Jarett J.K."/>
            <person name="Geller-Mcgrath D.E."/>
            <person name="Sieber C.M."/>
            <person name="Emerson J.B."/>
            <person name="Anantharaman K."/>
            <person name="Thomas B.C."/>
            <person name="Malmstrom R."/>
            <person name="Stieglmeier M."/>
            <person name="Klingl A."/>
            <person name="Woyke T."/>
            <person name="Ryan C.M."/>
            <person name="Banfield J.F."/>
        </authorList>
    </citation>
    <scope>NUCLEOTIDE SEQUENCE [LARGE SCALE GENOMIC DNA]</scope>
    <source>
        <strain evidence="9">CG23_combo_of_CG06-09_8_20_14_all_40_14</strain>
    </source>
</reference>
<dbReference type="EC" id="6.1.1.20" evidence="1"/>
<evidence type="ECO:0000313" key="9">
    <source>
        <dbReference type="EMBL" id="PIP04659.1"/>
    </source>
</evidence>
<dbReference type="GO" id="GO:0000049">
    <property type="term" value="F:tRNA binding"/>
    <property type="evidence" value="ECO:0007669"/>
    <property type="project" value="InterPro"/>
</dbReference>
<dbReference type="SUPFAM" id="SSF55681">
    <property type="entry name" value="Class II aaRS and biotin synthetases"/>
    <property type="match status" value="1"/>
</dbReference>
<comment type="catalytic activity">
    <reaction evidence="7">
        <text>tRNA(Phe) + L-phenylalanine + ATP = L-phenylalanyl-tRNA(Phe) + AMP + diphosphate + H(+)</text>
        <dbReference type="Rhea" id="RHEA:19413"/>
        <dbReference type="Rhea" id="RHEA-COMP:9668"/>
        <dbReference type="Rhea" id="RHEA-COMP:9699"/>
        <dbReference type="ChEBI" id="CHEBI:15378"/>
        <dbReference type="ChEBI" id="CHEBI:30616"/>
        <dbReference type="ChEBI" id="CHEBI:33019"/>
        <dbReference type="ChEBI" id="CHEBI:58095"/>
        <dbReference type="ChEBI" id="CHEBI:78442"/>
        <dbReference type="ChEBI" id="CHEBI:78531"/>
        <dbReference type="ChEBI" id="CHEBI:456215"/>
        <dbReference type="EC" id="6.1.1.20"/>
    </reaction>
</comment>
<dbReference type="PANTHER" id="PTHR11538:SF41">
    <property type="entry name" value="PHENYLALANINE--TRNA LIGASE, MITOCHONDRIAL"/>
    <property type="match status" value="1"/>
</dbReference>
<evidence type="ECO:0000256" key="5">
    <source>
        <dbReference type="ARBA" id="ARBA00022917"/>
    </source>
</evidence>
<dbReference type="Pfam" id="PF02912">
    <property type="entry name" value="Phe_tRNA-synt_N"/>
    <property type="match status" value="1"/>
</dbReference>
<dbReference type="InterPro" id="IPR045864">
    <property type="entry name" value="aa-tRNA-synth_II/BPL/LPL"/>
</dbReference>
<dbReference type="Gene3D" id="3.30.930.10">
    <property type="entry name" value="Bira Bifunctional Protein, Domain 2"/>
    <property type="match status" value="1"/>
</dbReference>
<dbReference type="PANTHER" id="PTHR11538">
    <property type="entry name" value="PHENYLALANYL-TRNA SYNTHETASE"/>
    <property type="match status" value="1"/>
</dbReference>
<dbReference type="GO" id="GO:0006432">
    <property type="term" value="P:phenylalanyl-tRNA aminoacylation"/>
    <property type="evidence" value="ECO:0007669"/>
    <property type="project" value="InterPro"/>
</dbReference>
<gene>
    <name evidence="9" type="ORF">COX53_01455</name>
</gene>
<protein>
    <recommendedName>
        <fullName evidence="1">phenylalanine--tRNA ligase</fullName>
        <ecNumber evidence="1">6.1.1.20</ecNumber>
    </recommendedName>
</protein>
<dbReference type="Pfam" id="PF01409">
    <property type="entry name" value="tRNA-synt_2d"/>
    <property type="match status" value="1"/>
</dbReference>
<comment type="caution">
    <text evidence="9">The sequence shown here is derived from an EMBL/GenBank/DDBJ whole genome shotgun (WGS) entry which is preliminary data.</text>
</comment>
<evidence type="ECO:0000313" key="10">
    <source>
        <dbReference type="Proteomes" id="UP000231388"/>
    </source>
</evidence>
<dbReference type="InterPro" id="IPR004188">
    <property type="entry name" value="Phe-tRNA_ligase_II_N"/>
</dbReference>
<dbReference type="Proteomes" id="UP000231388">
    <property type="component" value="Unassembled WGS sequence"/>
</dbReference>
<dbReference type="GO" id="GO:0004826">
    <property type="term" value="F:phenylalanine-tRNA ligase activity"/>
    <property type="evidence" value="ECO:0007669"/>
    <property type="project" value="UniProtKB-EC"/>
</dbReference>
<evidence type="ECO:0000256" key="1">
    <source>
        <dbReference type="ARBA" id="ARBA00012814"/>
    </source>
</evidence>
<dbReference type="EMBL" id="PCQY01000018">
    <property type="protein sequence ID" value="PIP04659.1"/>
    <property type="molecule type" value="Genomic_DNA"/>
</dbReference>
<evidence type="ECO:0000256" key="2">
    <source>
        <dbReference type="ARBA" id="ARBA00022598"/>
    </source>
</evidence>
<evidence type="ECO:0000256" key="3">
    <source>
        <dbReference type="ARBA" id="ARBA00022741"/>
    </source>
</evidence>
<evidence type="ECO:0000256" key="7">
    <source>
        <dbReference type="ARBA" id="ARBA00049255"/>
    </source>
</evidence>
<dbReference type="GO" id="GO:0005737">
    <property type="term" value="C:cytoplasm"/>
    <property type="evidence" value="ECO:0007669"/>
    <property type="project" value="InterPro"/>
</dbReference>
<dbReference type="SUPFAM" id="SSF46589">
    <property type="entry name" value="tRNA-binding arm"/>
    <property type="match status" value="1"/>
</dbReference>